<protein>
    <recommendedName>
        <fullName evidence="4">Prepilin-type N-terminal cleavage/methylation domain-containing protein</fullName>
    </recommendedName>
</protein>
<reference evidence="3" key="1">
    <citation type="submission" date="2017-01" db="EMBL/GenBank/DDBJ databases">
        <title>Draft genome of the species Salinivibrio costicola subsp. alcaliphilus.</title>
        <authorList>
            <person name="Lopez-Hermoso C."/>
            <person name="De La Haba R."/>
            <person name="Sanchez-Porro C."/>
            <person name="Ventosa A."/>
        </authorList>
    </citation>
    <scope>NUCLEOTIDE SEQUENCE [LARGE SCALE GENOMIC DNA]</scope>
    <source>
        <strain evidence="3">CBH448</strain>
    </source>
</reference>
<evidence type="ECO:0008006" key="4">
    <source>
        <dbReference type="Google" id="ProtNLM"/>
    </source>
</evidence>
<organism evidence="2 3">
    <name type="scientific">Salinivibrio costicola subsp. alcaliphilus</name>
    <dbReference type="NCBI Taxonomy" id="272773"/>
    <lineage>
        <taxon>Bacteria</taxon>
        <taxon>Pseudomonadati</taxon>
        <taxon>Pseudomonadota</taxon>
        <taxon>Gammaproteobacteria</taxon>
        <taxon>Vibrionales</taxon>
        <taxon>Vibrionaceae</taxon>
        <taxon>Salinivibrio</taxon>
    </lineage>
</organism>
<keyword evidence="1" id="KW-0812">Transmembrane</keyword>
<comment type="caution">
    <text evidence="2">The sequence shown here is derived from an EMBL/GenBank/DDBJ whole genome shotgun (WGS) entry which is preliminary data.</text>
</comment>
<dbReference type="RefSeq" id="WP_077670040.1">
    <property type="nucleotide sequence ID" value="NZ_MUFR01000047.1"/>
</dbReference>
<keyword evidence="1" id="KW-0472">Membrane</keyword>
<feature type="transmembrane region" description="Helical" evidence="1">
    <location>
        <begin position="12"/>
        <end position="32"/>
    </location>
</feature>
<keyword evidence="1" id="KW-1133">Transmembrane helix</keyword>
<dbReference type="Pfam" id="PF07963">
    <property type="entry name" value="N_methyl"/>
    <property type="match status" value="1"/>
</dbReference>
<sequence>MLAANCKGHSLVELLVGLTVSMIVTIAALAVMTTATATQTRLDNKTFLSLEISRLLTFMEADIRRAALCYQCGRTSPYVFKSGDEAHIVLIDEVPEQSSGQCLRFAYQQGRTHSTQTIDKDDAKGFRFDAESQAIEAYENHQDTKNWSCESGYWRDISSRALKVTHLAFSRDETRTETGRRITALTIELSASLKRQPSEREQVSRTLVLANTVVSP</sequence>
<dbReference type="InterPro" id="IPR016419">
    <property type="entry name" value="Prepilin_Pept-dep_B_prd"/>
</dbReference>
<dbReference type="InterPro" id="IPR012902">
    <property type="entry name" value="N_methyl_site"/>
</dbReference>
<accession>A0ABX3KMK0</accession>
<dbReference type="Proteomes" id="UP000189431">
    <property type="component" value="Unassembled WGS sequence"/>
</dbReference>
<gene>
    <name evidence="2" type="ORF">BZJ21_13465</name>
</gene>
<evidence type="ECO:0000313" key="2">
    <source>
        <dbReference type="EMBL" id="OOF32955.1"/>
    </source>
</evidence>
<dbReference type="EMBL" id="MUFR01000047">
    <property type="protein sequence ID" value="OOF32955.1"/>
    <property type="molecule type" value="Genomic_DNA"/>
</dbReference>
<keyword evidence="3" id="KW-1185">Reference proteome</keyword>
<evidence type="ECO:0000256" key="1">
    <source>
        <dbReference type="SAM" id="Phobius"/>
    </source>
</evidence>
<dbReference type="PIRSF" id="PIRSF004525">
    <property type="entry name" value="Pilin_peptidase-dep_B_prd"/>
    <property type="match status" value="1"/>
</dbReference>
<proteinExistence type="predicted"/>
<name>A0ABX3KMK0_SALCS</name>
<evidence type="ECO:0000313" key="3">
    <source>
        <dbReference type="Proteomes" id="UP000189431"/>
    </source>
</evidence>